<evidence type="ECO:0000313" key="3">
    <source>
        <dbReference type="Proteomes" id="UP000596742"/>
    </source>
</evidence>
<proteinExistence type="predicted"/>
<dbReference type="Proteomes" id="UP000596742">
    <property type="component" value="Unassembled WGS sequence"/>
</dbReference>
<dbReference type="AlphaFoldDB" id="A0A8B6BRI5"/>
<comment type="caution">
    <text evidence="2">The sequence shown here is derived from an EMBL/GenBank/DDBJ whole genome shotgun (WGS) entry which is preliminary data.</text>
</comment>
<protein>
    <submittedName>
        <fullName evidence="2">Uncharacterized protein</fullName>
    </submittedName>
</protein>
<accession>A0A8B6BRI5</accession>
<sequence>MENDPVTVEPVQRLDRQRDISSNHEEIQESRSEAQDTVQFQSADVNHDLEKSLQNLEVVEHVEGETSENNHDQREESQNLHAYENNGQEISAEANHDLENRLQNLEVVEHVERERDNEERDDRNKNRNSTDLEKFLEIESTCYEKIDSTKLERTDRIFKKTMRETNLLTHDNRYCSNVTVRKKITLSLLDK</sequence>
<keyword evidence="3" id="KW-1185">Reference proteome</keyword>
<dbReference type="OrthoDB" id="10604272at2759"/>
<feature type="region of interest" description="Disordered" evidence="1">
    <location>
        <begin position="1"/>
        <end position="48"/>
    </location>
</feature>
<organism evidence="2 3">
    <name type="scientific">Mytilus galloprovincialis</name>
    <name type="common">Mediterranean mussel</name>
    <dbReference type="NCBI Taxonomy" id="29158"/>
    <lineage>
        <taxon>Eukaryota</taxon>
        <taxon>Metazoa</taxon>
        <taxon>Spiralia</taxon>
        <taxon>Lophotrochozoa</taxon>
        <taxon>Mollusca</taxon>
        <taxon>Bivalvia</taxon>
        <taxon>Autobranchia</taxon>
        <taxon>Pteriomorphia</taxon>
        <taxon>Mytilida</taxon>
        <taxon>Mytiloidea</taxon>
        <taxon>Mytilidae</taxon>
        <taxon>Mytilinae</taxon>
        <taxon>Mytilus</taxon>
    </lineage>
</organism>
<name>A0A8B6BRI5_MYTGA</name>
<dbReference type="EMBL" id="UYJE01000600">
    <property type="protein sequence ID" value="VDH94520.1"/>
    <property type="molecule type" value="Genomic_DNA"/>
</dbReference>
<feature type="compositionally biased region" description="Basic and acidic residues" evidence="1">
    <location>
        <begin position="12"/>
        <end position="34"/>
    </location>
</feature>
<feature type="compositionally biased region" description="Polar residues" evidence="1">
    <location>
        <begin position="35"/>
        <end position="44"/>
    </location>
</feature>
<evidence type="ECO:0000313" key="2">
    <source>
        <dbReference type="EMBL" id="VDH94520.1"/>
    </source>
</evidence>
<gene>
    <name evidence="2" type="ORF">MGAL_10B058934</name>
</gene>
<evidence type="ECO:0000256" key="1">
    <source>
        <dbReference type="SAM" id="MobiDB-lite"/>
    </source>
</evidence>
<reference evidence="2" key="1">
    <citation type="submission" date="2018-11" db="EMBL/GenBank/DDBJ databases">
        <authorList>
            <person name="Alioto T."/>
            <person name="Alioto T."/>
        </authorList>
    </citation>
    <scope>NUCLEOTIDE SEQUENCE</scope>
</reference>